<feature type="transmembrane region" description="Helical" evidence="1">
    <location>
        <begin position="49"/>
        <end position="70"/>
    </location>
</feature>
<feature type="transmembrane region" description="Helical" evidence="1">
    <location>
        <begin position="20"/>
        <end position="37"/>
    </location>
</feature>
<keyword evidence="1" id="KW-0812">Transmembrane</keyword>
<dbReference type="Proteomes" id="UP000256999">
    <property type="component" value="Unassembled WGS sequence"/>
</dbReference>
<comment type="caution">
    <text evidence="2">The sequence shown here is derived from an EMBL/GenBank/DDBJ whole genome shotgun (WGS) entry which is preliminary data.</text>
</comment>
<accession>A0A3E0UCN0</accession>
<protein>
    <submittedName>
        <fullName evidence="2">Uncharacterized protein</fullName>
    </submittedName>
</protein>
<keyword evidence="1" id="KW-0472">Membrane</keyword>
<name>A0A3E0UCN0_9GAMM</name>
<sequence length="137" mass="15402">MNTVEIIDVIEKLETRLNSYWNFYSIAIIAISGWLLSLNKPSEFPIESAVILTIGFLLFIIMNASVLLPLTKRIYALEKVLIMTVAETTTLAPELKTILSKPLINNRYIGTIVMYFLLAIAILVFIAYKAYVLNVSG</sequence>
<dbReference type="EMBL" id="QUOV01000001">
    <property type="protein sequence ID" value="REL34748.1"/>
    <property type="molecule type" value="Genomic_DNA"/>
</dbReference>
<evidence type="ECO:0000313" key="2">
    <source>
        <dbReference type="EMBL" id="REL34748.1"/>
    </source>
</evidence>
<feature type="transmembrane region" description="Helical" evidence="1">
    <location>
        <begin position="108"/>
        <end position="128"/>
    </location>
</feature>
<reference evidence="2 3" key="1">
    <citation type="submission" date="2018-08" db="EMBL/GenBank/DDBJ databases">
        <title>Thalassotalea euphylliae genome.</title>
        <authorList>
            <person name="Summers S."/>
            <person name="Rice S.A."/>
            <person name="Freckelton M.L."/>
            <person name="Nedved B.T."/>
            <person name="Hadfield M.G."/>
        </authorList>
    </citation>
    <scope>NUCLEOTIDE SEQUENCE [LARGE SCALE GENOMIC DNA]</scope>
    <source>
        <strain evidence="2 3">H2</strain>
    </source>
</reference>
<keyword evidence="1" id="KW-1133">Transmembrane helix</keyword>
<dbReference type="AlphaFoldDB" id="A0A3E0UCN0"/>
<evidence type="ECO:0000256" key="1">
    <source>
        <dbReference type="SAM" id="Phobius"/>
    </source>
</evidence>
<proteinExistence type="predicted"/>
<organism evidence="2 3">
    <name type="scientific">Thalassotalea euphylliae</name>
    <dbReference type="NCBI Taxonomy" id="1655234"/>
    <lineage>
        <taxon>Bacteria</taxon>
        <taxon>Pseudomonadati</taxon>
        <taxon>Pseudomonadota</taxon>
        <taxon>Gammaproteobacteria</taxon>
        <taxon>Alteromonadales</taxon>
        <taxon>Colwelliaceae</taxon>
        <taxon>Thalassotalea</taxon>
    </lineage>
</organism>
<dbReference type="RefSeq" id="WP_115999424.1">
    <property type="nucleotide sequence ID" value="NZ_QUOV01000001.1"/>
</dbReference>
<gene>
    <name evidence="2" type="ORF">DXX92_04930</name>
</gene>
<evidence type="ECO:0000313" key="3">
    <source>
        <dbReference type="Proteomes" id="UP000256999"/>
    </source>
</evidence>
<dbReference type="OrthoDB" id="6401725at2"/>